<dbReference type="SMART" id="SM00220">
    <property type="entry name" value="S_TKc"/>
    <property type="match status" value="1"/>
</dbReference>
<keyword evidence="8" id="KW-0067">ATP-binding</keyword>
<dbReference type="Pfam" id="PF00069">
    <property type="entry name" value="Pkinase"/>
    <property type="match status" value="1"/>
</dbReference>
<dbReference type="SUPFAM" id="SSF56112">
    <property type="entry name" value="Protein kinase-like (PK-like)"/>
    <property type="match status" value="1"/>
</dbReference>
<dbReference type="GO" id="GO:0005524">
    <property type="term" value="F:ATP binding"/>
    <property type="evidence" value="ECO:0007669"/>
    <property type="project" value="UniProtKB-KW"/>
</dbReference>
<evidence type="ECO:0000256" key="9">
    <source>
        <dbReference type="ARBA" id="ARBA00047899"/>
    </source>
</evidence>
<evidence type="ECO:0000313" key="13">
    <source>
        <dbReference type="Proteomes" id="UP000249949"/>
    </source>
</evidence>
<evidence type="ECO:0000256" key="6">
    <source>
        <dbReference type="ARBA" id="ARBA00022741"/>
    </source>
</evidence>
<keyword evidence="6" id="KW-0547">Nucleotide-binding</keyword>
<evidence type="ECO:0000256" key="7">
    <source>
        <dbReference type="ARBA" id="ARBA00022777"/>
    </source>
</evidence>
<protein>
    <recommendedName>
        <fullName evidence="2">non-specific serine/threonine protein kinase</fullName>
        <ecNumber evidence="2">2.7.11.1</ecNumber>
    </recommendedName>
</protein>
<keyword evidence="7" id="KW-0418">Kinase</keyword>
<dbReference type="OrthoDB" id="31344at2157"/>
<keyword evidence="5" id="KW-0819">tRNA processing</keyword>
<evidence type="ECO:0000256" key="3">
    <source>
        <dbReference type="ARBA" id="ARBA00022527"/>
    </source>
</evidence>
<dbReference type="InterPro" id="IPR008266">
    <property type="entry name" value="Tyr_kinase_AS"/>
</dbReference>
<dbReference type="NCBIfam" id="TIGR03724">
    <property type="entry name" value="arch_bud32"/>
    <property type="match status" value="1"/>
</dbReference>
<dbReference type="PROSITE" id="PS50011">
    <property type="entry name" value="PROTEIN_KINASE_DOM"/>
    <property type="match status" value="1"/>
</dbReference>
<dbReference type="InterPro" id="IPR000719">
    <property type="entry name" value="Prot_kinase_dom"/>
</dbReference>
<dbReference type="EMBL" id="CP021324">
    <property type="protein sequence ID" value="ARS63860.1"/>
    <property type="molecule type" value="Genomic_DNA"/>
</dbReference>
<dbReference type="GO" id="GO:0008033">
    <property type="term" value="P:tRNA processing"/>
    <property type="evidence" value="ECO:0007669"/>
    <property type="project" value="UniProtKB-KW"/>
</dbReference>
<dbReference type="GeneID" id="32900731"/>
<dbReference type="InterPro" id="IPR022495">
    <property type="entry name" value="Bud32"/>
</dbReference>
<evidence type="ECO:0000256" key="5">
    <source>
        <dbReference type="ARBA" id="ARBA00022694"/>
    </source>
</evidence>
<proteinExistence type="inferred from homology"/>
<evidence type="ECO:0000256" key="8">
    <source>
        <dbReference type="ARBA" id="ARBA00022840"/>
    </source>
</evidence>
<dbReference type="AlphaFoldDB" id="A0A2Z2HR09"/>
<accession>A0A2Z2HR09</accession>
<evidence type="ECO:0000259" key="11">
    <source>
        <dbReference type="PROSITE" id="PS50011"/>
    </source>
</evidence>
<evidence type="ECO:0000256" key="10">
    <source>
        <dbReference type="ARBA" id="ARBA00048679"/>
    </source>
</evidence>
<keyword evidence="13" id="KW-1185">Reference proteome</keyword>
<keyword evidence="3" id="KW-0723">Serine/threonine-protein kinase</keyword>
<dbReference type="GO" id="GO:0005829">
    <property type="term" value="C:cytosol"/>
    <property type="evidence" value="ECO:0007669"/>
    <property type="project" value="TreeGrafter"/>
</dbReference>
<dbReference type="Gene3D" id="3.30.200.20">
    <property type="entry name" value="Phosphorylase Kinase, domain 1"/>
    <property type="match status" value="1"/>
</dbReference>
<comment type="catalytic activity">
    <reaction evidence="10">
        <text>L-seryl-[protein] + ATP = O-phospho-L-seryl-[protein] + ADP + H(+)</text>
        <dbReference type="Rhea" id="RHEA:17989"/>
        <dbReference type="Rhea" id="RHEA-COMP:9863"/>
        <dbReference type="Rhea" id="RHEA-COMP:11604"/>
        <dbReference type="ChEBI" id="CHEBI:15378"/>
        <dbReference type="ChEBI" id="CHEBI:29999"/>
        <dbReference type="ChEBI" id="CHEBI:30616"/>
        <dbReference type="ChEBI" id="CHEBI:83421"/>
        <dbReference type="ChEBI" id="CHEBI:456216"/>
        <dbReference type="EC" id="2.7.11.1"/>
    </reaction>
</comment>
<reference evidence="12 13" key="1">
    <citation type="journal article" date="2017" name="Environ. Microbiol.">
        <title>Genome and epigenome of a novel marine Thaumarchaeota strain suggest viral infection, phosphorothioation DNA modification and multiple restriction systems.</title>
        <authorList>
            <person name="Ahlgren N.A."/>
            <person name="Chen Y."/>
            <person name="Needham D.M."/>
            <person name="Parada A.E."/>
            <person name="Sachdeva R."/>
            <person name="Trinh V."/>
            <person name="Chen T."/>
            <person name="Fuhrman J.A."/>
        </authorList>
    </citation>
    <scope>NUCLEOTIDE SEQUENCE [LARGE SCALE GENOMIC DNA]</scope>
    <source>
        <strain evidence="12 13">SPOT01</strain>
    </source>
</reference>
<gene>
    <name evidence="12" type="ORF">NMSP_0230</name>
</gene>
<evidence type="ECO:0000313" key="12">
    <source>
        <dbReference type="EMBL" id="ARS63860.1"/>
    </source>
</evidence>
<keyword evidence="4" id="KW-0808">Transferase</keyword>
<dbReference type="PANTHER" id="PTHR12209">
    <property type="entry name" value="NON-SPECIFIC SERINE/THREONINE PROTEIN KINASE"/>
    <property type="match status" value="1"/>
</dbReference>
<comment type="catalytic activity">
    <reaction evidence="9">
        <text>L-threonyl-[protein] + ATP = O-phospho-L-threonyl-[protein] + ADP + H(+)</text>
        <dbReference type="Rhea" id="RHEA:46608"/>
        <dbReference type="Rhea" id="RHEA-COMP:11060"/>
        <dbReference type="Rhea" id="RHEA-COMP:11605"/>
        <dbReference type="ChEBI" id="CHEBI:15378"/>
        <dbReference type="ChEBI" id="CHEBI:30013"/>
        <dbReference type="ChEBI" id="CHEBI:30616"/>
        <dbReference type="ChEBI" id="CHEBI:61977"/>
        <dbReference type="ChEBI" id="CHEBI:456216"/>
        <dbReference type="EC" id="2.7.11.1"/>
    </reaction>
</comment>
<dbReference type="PANTHER" id="PTHR12209:SF0">
    <property type="entry name" value="EKC_KEOPS COMPLEX SUBUNIT TP53RK"/>
    <property type="match status" value="1"/>
</dbReference>
<evidence type="ECO:0000256" key="2">
    <source>
        <dbReference type="ARBA" id="ARBA00012513"/>
    </source>
</evidence>
<dbReference type="GO" id="GO:0004674">
    <property type="term" value="F:protein serine/threonine kinase activity"/>
    <property type="evidence" value="ECO:0007669"/>
    <property type="project" value="UniProtKB-KW"/>
</dbReference>
<dbReference type="PROSITE" id="PS00109">
    <property type="entry name" value="PROTEIN_KINASE_TYR"/>
    <property type="match status" value="1"/>
</dbReference>
<organism evidence="12 13">
    <name type="scientific">Candidatus Nitrosomarinus catalinensis</name>
    <dbReference type="NCBI Taxonomy" id="1898749"/>
    <lineage>
        <taxon>Archaea</taxon>
        <taxon>Nitrososphaerota</taxon>
        <taxon>Nitrososphaeria</taxon>
        <taxon>Nitrosopumilales</taxon>
        <taxon>Nitrosopumilaceae</taxon>
        <taxon>Candidatus Nitrosomarinus</taxon>
    </lineage>
</organism>
<dbReference type="RefSeq" id="WP_086908309.1">
    <property type="nucleotide sequence ID" value="NZ_CP021324.1"/>
</dbReference>
<name>A0A2Z2HR09_9ARCH</name>
<dbReference type="InterPro" id="IPR011009">
    <property type="entry name" value="Kinase-like_dom_sf"/>
</dbReference>
<dbReference type="Gene3D" id="1.10.510.10">
    <property type="entry name" value="Transferase(Phosphotransferase) domain 1"/>
    <property type="match status" value="1"/>
</dbReference>
<feature type="domain" description="Protein kinase" evidence="11">
    <location>
        <begin position="1"/>
        <end position="206"/>
    </location>
</feature>
<dbReference type="KEGG" id="nct:NMSP_0230"/>
<dbReference type="EC" id="2.7.11.1" evidence="2"/>
<evidence type="ECO:0000256" key="1">
    <source>
        <dbReference type="ARBA" id="ARBA00010630"/>
    </source>
</evidence>
<dbReference type="FunFam" id="1.10.510.10:FF:000951">
    <property type="entry name" value="EKC/KEOPS complex subunit BUD32"/>
    <property type="match status" value="1"/>
</dbReference>
<dbReference type="Proteomes" id="UP000249949">
    <property type="component" value="Chromosome"/>
</dbReference>
<comment type="similarity">
    <text evidence="1">Belongs to the protein kinase superfamily. BUD32 family.</text>
</comment>
<sequence length="206" mass="23498">MKLIKKGAEADIYTGTWKNSKSLFKIRKIKTYRNSSLDSKIRRQRTIKESQMLSQVKSFGIPSPLVYFVNLEKSMIVMQEIPGKPVHDLPESKIIVICKQIGKLVGLLHKNGVMHGDLTTSNFILFKNIIYMIDFGLSQNTIKPEDHAVDLRLIKEILNSAHAKIMESSWKNFLIGYKSVVGMPYQTKIVKLVSEIESRGRYAQVV</sequence>
<evidence type="ECO:0000256" key="4">
    <source>
        <dbReference type="ARBA" id="ARBA00022679"/>
    </source>
</evidence>